<accession>A0A420J6I5</accession>
<gene>
    <name evidence="2" type="ORF">GcM3_025015</name>
</gene>
<reference evidence="2 3" key="1">
    <citation type="journal article" date="2018" name="BMC Genomics">
        <title>Comparative genome analyses reveal sequence features reflecting distinct modes of host-adaptation between dicot and monocot powdery mildew.</title>
        <authorList>
            <person name="Wu Y."/>
            <person name="Ma X."/>
            <person name="Pan Z."/>
            <person name="Kale S.D."/>
            <person name="Song Y."/>
            <person name="King H."/>
            <person name="Zhang Q."/>
            <person name="Presley C."/>
            <person name="Deng X."/>
            <person name="Wei C.I."/>
            <person name="Xiao S."/>
        </authorList>
    </citation>
    <scope>NUCLEOTIDE SEQUENCE [LARGE SCALE GENOMIC DNA]</scope>
    <source>
        <strain evidence="2">UMSG3</strain>
    </source>
</reference>
<sequence>MFSKAVMINETKLTNTENQVPLDLVQNSLLSACVPEGNISFLKELLQDTAHYLDNESKSPLEYIPQRQVLFLDEIFNVYAILQTTYFNEETLHSYLERLTISIEGQVLNSIPGNTNDSPTNEIIFTQSVQDVESPLFVTKVPCEADNANTPVNIYTVWKISMFLDRAKIRFQSSSILFSAKATLRPLKVKDTTVNDGYLPSQSLSSINMLEAFGNDSLTNGVKPRLSALRVSRVIPAIQPLSNSSCMIKSTSPRSIRVHPAINAKVKYSRFVNESNNVGVVASVEVDITPFADPKLIINGVKLHLKDGRVEDFNAKSGLTLPLTSLPLESLSFTYLLSPNESDKKTSVRDLEISIIALVDLSDDCQPLIEMHWITSLSFTPPVNPGFGAPTSSVKLSHKRNQLSIDVGTSGQKTAGNHSFITRYGSITPVSAPTGNELSPLVADFGITVTFTSSSTSSLIYPCIPFYWNAFIINRSFRPRKLSLIFMPTRPPVNERINSNTSYSLEDRDLRVAEAVLDETAVYAIQKRSSKATELISLTTKQNIGPLSPMACHEVELEFMALDSGTIQVEAVRILDLDTQAYFDVTDLPIIYVSPTPET</sequence>
<dbReference type="InterPro" id="IPR055420">
    <property type="entry name" value="IgD3_Trs65"/>
</dbReference>
<organism evidence="2 3">
    <name type="scientific">Golovinomyces cichoracearum</name>
    <dbReference type="NCBI Taxonomy" id="62708"/>
    <lineage>
        <taxon>Eukaryota</taxon>
        <taxon>Fungi</taxon>
        <taxon>Dikarya</taxon>
        <taxon>Ascomycota</taxon>
        <taxon>Pezizomycotina</taxon>
        <taxon>Leotiomycetes</taxon>
        <taxon>Erysiphales</taxon>
        <taxon>Erysiphaceae</taxon>
        <taxon>Golovinomyces</taxon>
    </lineage>
</organism>
<dbReference type="PANTHER" id="PTHR28159">
    <property type="entry name" value="TRAFFICKING PROTEIN PARTICLE COMPLEX II-SPECIFIC SUBUNIT 65"/>
    <property type="match status" value="1"/>
</dbReference>
<dbReference type="GO" id="GO:0006891">
    <property type="term" value="P:intra-Golgi vesicle-mediated transport"/>
    <property type="evidence" value="ECO:0007669"/>
    <property type="project" value="InterPro"/>
</dbReference>
<keyword evidence="3" id="KW-1185">Reference proteome</keyword>
<dbReference type="GO" id="GO:1990071">
    <property type="term" value="C:TRAPPII protein complex"/>
    <property type="evidence" value="ECO:0007669"/>
    <property type="project" value="InterPro"/>
</dbReference>
<dbReference type="InterPro" id="IPR024662">
    <property type="entry name" value="Trs65"/>
</dbReference>
<evidence type="ECO:0000313" key="3">
    <source>
        <dbReference type="Proteomes" id="UP000283383"/>
    </source>
</evidence>
<feature type="domain" description="Trafficking protein particle complex II-specific subunit 65 IgD3" evidence="1">
    <location>
        <begin position="427"/>
        <end position="593"/>
    </location>
</feature>
<dbReference type="Proteomes" id="UP000283383">
    <property type="component" value="Unassembled WGS sequence"/>
</dbReference>
<evidence type="ECO:0000313" key="2">
    <source>
        <dbReference type="EMBL" id="RKF82401.1"/>
    </source>
</evidence>
<comment type="caution">
    <text evidence="2">The sequence shown here is derived from an EMBL/GenBank/DDBJ whole genome shotgun (WGS) entry which is preliminary data.</text>
</comment>
<dbReference type="PANTHER" id="PTHR28159:SF1">
    <property type="entry name" value="TRAFFICKING PROTEIN PARTICLE COMPLEX II-SPECIFIC SUBUNIT 65"/>
    <property type="match status" value="1"/>
</dbReference>
<name>A0A420J6I5_9PEZI</name>
<protein>
    <recommendedName>
        <fullName evidence="1">Trafficking protein particle complex II-specific subunit 65 IgD3 domain-containing protein</fullName>
    </recommendedName>
</protein>
<dbReference type="Pfam" id="PF12735">
    <property type="entry name" value="IgD3_Trs65"/>
    <property type="match status" value="1"/>
</dbReference>
<dbReference type="AlphaFoldDB" id="A0A420J6I5"/>
<proteinExistence type="predicted"/>
<dbReference type="STRING" id="62708.A0A420J6I5"/>
<dbReference type="GO" id="GO:0005802">
    <property type="term" value="C:trans-Golgi network"/>
    <property type="evidence" value="ECO:0007669"/>
    <property type="project" value="TreeGrafter"/>
</dbReference>
<evidence type="ECO:0000259" key="1">
    <source>
        <dbReference type="Pfam" id="PF12735"/>
    </source>
</evidence>
<dbReference type="EMBL" id="MCBQ01002542">
    <property type="protein sequence ID" value="RKF82401.1"/>
    <property type="molecule type" value="Genomic_DNA"/>
</dbReference>